<evidence type="ECO:0008006" key="4">
    <source>
        <dbReference type="Google" id="ProtNLM"/>
    </source>
</evidence>
<organism evidence="2 3">
    <name type="scientific">Acetoanaerobium pronyense</name>
    <dbReference type="NCBI Taxonomy" id="1482736"/>
    <lineage>
        <taxon>Bacteria</taxon>
        <taxon>Bacillati</taxon>
        <taxon>Bacillota</taxon>
        <taxon>Clostridia</taxon>
        <taxon>Peptostreptococcales</taxon>
        <taxon>Filifactoraceae</taxon>
        <taxon>Acetoanaerobium</taxon>
    </lineage>
</organism>
<keyword evidence="1" id="KW-1133">Transmembrane helix</keyword>
<name>A0ABS4KHI2_9FIRM</name>
<dbReference type="Proteomes" id="UP001314903">
    <property type="component" value="Unassembled WGS sequence"/>
</dbReference>
<proteinExistence type="predicted"/>
<accession>A0ABS4KHI2</accession>
<reference evidence="2 3" key="1">
    <citation type="submission" date="2021-03" db="EMBL/GenBank/DDBJ databases">
        <title>Genomic Encyclopedia of Type Strains, Phase IV (KMG-IV): sequencing the most valuable type-strain genomes for metagenomic binning, comparative biology and taxonomic classification.</title>
        <authorList>
            <person name="Goeker M."/>
        </authorList>
    </citation>
    <scope>NUCLEOTIDE SEQUENCE [LARGE SCALE GENOMIC DNA]</scope>
    <source>
        <strain evidence="2 3">DSM 27512</strain>
    </source>
</reference>
<gene>
    <name evidence="2" type="ORF">J2Z35_001013</name>
</gene>
<protein>
    <recommendedName>
        <fullName evidence="4">DUF4830 domain-containing protein</fullName>
    </recommendedName>
</protein>
<comment type="caution">
    <text evidence="2">The sequence shown here is derived from an EMBL/GenBank/DDBJ whole genome shotgun (WGS) entry which is preliminary data.</text>
</comment>
<dbReference type="EMBL" id="JAGGLI010000008">
    <property type="protein sequence ID" value="MBP2027219.1"/>
    <property type="molecule type" value="Genomic_DNA"/>
</dbReference>
<keyword evidence="1" id="KW-0472">Membrane</keyword>
<sequence length="146" mass="17444">MFGEAIEKLFEVKQKKNTLPKTIMTFVLFLVLANMLFIFFAFEDRIYGAYKEDYAHVKSNIIEYKTQNGNYPVAKEVDWSKEKNLYNFLIDNKFTMGSTFYYLDLNVIEGLEKVKMKYIIDIDREIVYTSESVPYKNKRWHIPMID</sequence>
<evidence type="ECO:0000313" key="2">
    <source>
        <dbReference type="EMBL" id="MBP2027219.1"/>
    </source>
</evidence>
<evidence type="ECO:0000256" key="1">
    <source>
        <dbReference type="SAM" id="Phobius"/>
    </source>
</evidence>
<keyword evidence="3" id="KW-1185">Reference proteome</keyword>
<evidence type="ECO:0000313" key="3">
    <source>
        <dbReference type="Proteomes" id="UP001314903"/>
    </source>
</evidence>
<feature type="transmembrane region" description="Helical" evidence="1">
    <location>
        <begin position="23"/>
        <end position="42"/>
    </location>
</feature>
<dbReference type="RefSeq" id="WP_209660073.1">
    <property type="nucleotide sequence ID" value="NZ_JAGGLI010000008.1"/>
</dbReference>
<keyword evidence="1" id="KW-0812">Transmembrane</keyword>